<feature type="compositionally biased region" description="Basic and acidic residues" evidence="1">
    <location>
        <begin position="263"/>
        <end position="277"/>
    </location>
</feature>
<evidence type="ECO:0000256" key="1">
    <source>
        <dbReference type="SAM" id="MobiDB-lite"/>
    </source>
</evidence>
<feature type="region of interest" description="Disordered" evidence="1">
    <location>
        <begin position="179"/>
        <end position="316"/>
    </location>
</feature>
<proteinExistence type="predicted"/>
<keyword evidence="3" id="KW-1185">Reference proteome</keyword>
<gene>
    <name evidence="2" type="ORF">VTL71DRAFT_4497</name>
</gene>
<evidence type="ECO:0000313" key="3">
    <source>
        <dbReference type="Proteomes" id="UP001595075"/>
    </source>
</evidence>
<organism evidence="2 3">
    <name type="scientific">Oculimacula yallundae</name>
    <dbReference type="NCBI Taxonomy" id="86028"/>
    <lineage>
        <taxon>Eukaryota</taxon>
        <taxon>Fungi</taxon>
        <taxon>Dikarya</taxon>
        <taxon>Ascomycota</taxon>
        <taxon>Pezizomycotina</taxon>
        <taxon>Leotiomycetes</taxon>
        <taxon>Helotiales</taxon>
        <taxon>Ploettnerulaceae</taxon>
        <taxon>Oculimacula</taxon>
    </lineage>
</organism>
<reference evidence="2 3" key="1">
    <citation type="journal article" date="2024" name="Commun. Biol.">
        <title>Comparative genomic analysis of thermophilic fungi reveals convergent evolutionary adaptations and gene losses.</title>
        <authorList>
            <person name="Steindorff A.S."/>
            <person name="Aguilar-Pontes M.V."/>
            <person name="Robinson A.J."/>
            <person name="Andreopoulos B."/>
            <person name="LaButti K."/>
            <person name="Kuo A."/>
            <person name="Mondo S."/>
            <person name="Riley R."/>
            <person name="Otillar R."/>
            <person name="Haridas S."/>
            <person name="Lipzen A."/>
            <person name="Grimwood J."/>
            <person name="Schmutz J."/>
            <person name="Clum A."/>
            <person name="Reid I.D."/>
            <person name="Moisan M.C."/>
            <person name="Butler G."/>
            <person name="Nguyen T.T.M."/>
            <person name="Dewar K."/>
            <person name="Conant G."/>
            <person name="Drula E."/>
            <person name="Henrissat B."/>
            <person name="Hansel C."/>
            <person name="Singer S."/>
            <person name="Hutchinson M.I."/>
            <person name="de Vries R.P."/>
            <person name="Natvig D.O."/>
            <person name="Powell A.J."/>
            <person name="Tsang A."/>
            <person name="Grigoriev I.V."/>
        </authorList>
    </citation>
    <scope>NUCLEOTIDE SEQUENCE [LARGE SCALE GENOMIC DNA]</scope>
    <source>
        <strain evidence="2 3">CBS 494.80</strain>
    </source>
</reference>
<accession>A0ABR4C233</accession>
<feature type="compositionally biased region" description="Basic residues" evidence="1">
    <location>
        <begin position="516"/>
        <end position="526"/>
    </location>
</feature>
<name>A0ABR4C233_9HELO</name>
<evidence type="ECO:0000313" key="2">
    <source>
        <dbReference type="EMBL" id="KAL2064003.1"/>
    </source>
</evidence>
<sequence length="618" mass="68703">MVRINTKSAFGQLDLEDAASIRRVLVAIDYTLSNSVVDSRSEEIELLRGVENNVTRTLLTMIRGQMMANNGLLLHAVLRFLEARNGSDEGVLAAARRLEELADLDVFTQRAVYGVEYAAAEARFQEESVTDTYLRGQPSLFLRAPGAFGNQGDSARAGAQLEMYRQAVNPTWYPSVPTSTMIPAGHRPPTIPEPDMASSASPESLKQPPAPPNSEVDDDTLESSPYRQKPKLIRGKKSGKKPTVTFEEPATDPDETEVEDESDNKLEPKIKASEKKAVFGNTDPVPEGVNPARWSRGYRDTHPNKPVRHPSQRIIDNGDYDRVPAVVGEMDESKMILSFDCERLNKKTGLYVPDGKLHYKCRKNVDWDDKDSVVALQRWRQQSFGRAIGPEQPAREMWLESERDLLLGILQQHLADVGGRLSKAPWKAIAAAYNEALRGTTQVAGELSAERLYTFTIKGKDEEVEVRSKGHRLPKDRTAPVRSILACQNQLKAFTDEKVVKALADAVEADKKAGYLHKKRSGKKASSKPDSPKDGEGENDPVDEEIEEEGDEVEEDPEDGDDHENHHGNHKRRMDEDDDDAGPSTKRHADFLAAEERRITGARQAAKDRAGNKWIKGG</sequence>
<feature type="compositionally biased region" description="Acidic residues" evidence="1">
    <location>
        <begin position="537"/>
        <end position="562"/>
    </location>
</feature>
<feature type="compositionally biased region" description="Acidic residues" evidence="1">
    <location>
        <begin position="249"/>
        <end position="262"/>
    </location>
</feature>
<feature type="compositionally biased region" description="Basic residues" evidence="1">
    <location>
        <begin position="228"/>
        <end position="240"/>
    </location>
</feature>
<feature type="compositionally biased region" description="Basic and acidic residues" evidence="1">
    <location>
        <begin position="587"/>
        <end position="611"/>
    </location>
</feature>
<protein>
    <submittedName>
        <fullName evidence="2">Uncharacterized protein</fullName>
    </submittedName>
</protein>
<dbReference type="EMBL" id="JAZHXI010000014">
    <property type="protein sequence ID" value="KAL2064003.1"/>
    <property type="molecule type" value="Genomic_DNA"/>
</dbReference>
<dbReference type="Proteomes" id="UP001595075">
    <property type="component" value="Unassembled WGS sequence"/>
</dbReference>
<comment type="caution">
    <text evidence="2">The sequence shown here is derived from an EMBL/GenBank/DDBJ whole genome shotgun (WGS) entry which is preliminary data.</text>
</comment>
<feature type="region of interest" description="Disordered" evidence="1">
    <location>
        <begin position="516"/>
        <end position="618"/>
    </location>
</feature>